<dbReference type="InterPro" id="IPR050892">
    <property type="entry name" value="ADP-ribose_metab_enzymes"/>
</dbReference>
<gene>
    <name evidence="3" type="ORF">MN210_17950</name>
</gene>
<sequence length="228" mass="25925">MSLIELKGNIFCTKAQTIVNTVNCVGVMGAGIALECKLRYPEMFQKYADFCEAGLFEPGKLWLYKQESPWVLNFPTKKHWRYPSKESYLQAGLEKFVQTYEEKGITSIAFPLLGADKGGIPKDISLSIMKEYLSNLPIDIEIYEYDPKVADSFYADIQDWITTTDLQALSQNSGIRLKYLEVIKESMEQGEVHQISQILNIKGIGLTTLEKLLDYRNTQMDSSTTSLF</sequence>
<dbReference type="InterPro" id="IPR043472">
    <property type="entry name" value="Macro_dom-like"/>
</dbReference>
<organism evidence="3 4">
    <name type="scientific">Psychrobacter raelei</name>
    <dbReference type="NCBI Taxonomy" id="2565531"/>
    <lineage>
        <taxon>Bacteria</taxon>
        <taxon>Pseudomonadati</taxon>
        <taxon>Pseudomonadota</taxon>
        <taxon>Gammaproteobacteria</taxon>
        <taxon>Moraxellales</taxon>
        <taxon>Moraxellaceae</taxon>
        <taxon>Psychrobacter</taxon>
    </lineage>
</organism>
<evidence type="ECO:0000259" key="2">
    <source>
        <dbReference type="PROSITE" id="PS51154"/>
    </source>
</evidence>
<dbReference type="AlphaFoldDB" id="A0AAU6PVV6"/>
<dbReference type="InterPro" id="IPR002589">
    <property type="entry name" value="Macro_dom"/>
</dbReference>
<protein>
    <submittedName>
        <fullName evidence="3">Macro domain-containing protein</fullName>
    </submittedName>
</protein>
<dbReference type="Gene3D" id="3.40.220.10">
    <property type="entry name" value="Leucine Aminopeptidase, subunit E, domain 1"/>
    <property type="match status" value="1"/>
</dbReference>
<dbReference type="SMART" id="SM00506">
    <property type="entry name" value="A1pp"/>
    <property type="match status" value="1"/>
</dbReference>
<dbReference type="KEGG" id="prae:MN210_17950"/>
<reference evidence="3" key="1">
    <citation type="submission" date="2024-03" db="EMBL/GenBank/DDBJ databases">
        <title>Psychrobacter raelis sp. nov. isolated from a dog with peritonitis.</title>
        <authorList>
            <person name="Schiavone A."/>
            <person name="Manzulli V."/>
            <person name="Camarda A."/>
            <person name="Cafiero M.A."/>
            <person name="Vasco I."/>
            <person name="Marino L."/>
            <person name="Pennuzzi G."/>
            <person name="Serrecchia L."/>
            <person name="Galante D."/>
            <person name="Pugliese N."/>
        </authorList>
    </citation>
    <scope>NUCLEOTIDE SEQUENCE</scope>
    <source>
        <strain evidence="3">PraFG1</strain>
    </source>
</reference>
<proteinExistence type="predicted"/>
<comment type="catalytic activity">
    <reaction evidence="1">
        <text>an N-(ADP-alpha-D-ribosyl)-thymidine in DNA + H2O = a thymidine in DNA + ADP-D-ribose</text>
        <dbReference type="Rhea" id="RHEA:71655"/>
        <dbReference type="Rhea" id="RHEA-COMP:13556"/>
        <dbReference type="Rhea" id="RHEA-COMP:18051"/>
        <dbReference type="ChEBI" id="CHEBI:15377"/>
        <dbReference type="ChEBI" id="CHEBI:57967"/>
        <dbReference type="ChEBI" id="CHEBI:137386"/>
        <dbReference type="ChEBI" id="CHEBI:191199"/>
    </reaction>
    <physiologicalReaction direction="left-to-right" evidence="1">
        <dbReference type="Rhea" id="RHEA:71656"/>
    </physiologicalReaction>
</comment>
<keyword evidence="4" id="KW-1185">Reference proteome</keyword>
<evidence type="ECO:0000256" key="1">
    <source>
        <dbReference type="ARBA" id="ARBA00035885"/>
    </source>
</evidence>
<dbReference type="PANTHER" id="PTHR12521">
    <property type="entry name" value="PROTEIN C6ORF130"/>
    <property type="match status" value="1"/>
</dbReference>
<evidence type="ECO:0000313" key="4">
    <source>
        <dbReference type="Proteomes" id="UP000829560"/>
    </source>
</evidence>
<dbReference type="SUPFAM" id="SSF52949">
    <property type="entry name" value="Macro domain-like"/>
    <property type="match status" value="1"/>
</dbReference>
<dbReference type="GO" id="GO:0140291">
    <property type="term" value="P:peptidyl-glutamate ADP-deribosylation"/>
    <property type="evidence" value="ECO:0007669"/>
    <property type="project" value="TreeGrafter"/>
</dbReference>
<dbReference type="PANTHER" id="PTHR12521:SF0">
    <property type="entry name" value="ADP-RIBOSE GLYCOHYDROLASE OARD1"/>
    <property type="match status" value="1"/>
</dbReference>
<feature type="domain" description="Macro" evidence="2">
    <location>
        <begin position="1"/>
        <end position="161"/>
    </location>
</feature>
<accession>A0AAU6PVV6</accession>
<name>A0AAU6PVV6_9GAMM</name>
<evidence type="ECO:0000313" key="3">
    <source>
        <dbReference type="EMBL" id="WXX24578.1"/>
    </source>
</evidence>
<dbReference type="RefSeq" id="WP_338412595.1">
    <property type="nucleotide sequence ID" value="NZ_CP093310.2"/>
</dbReference>
<dbReference type="EMBL" id="CP093310">
    <property type="protein sequence ID" value="WXX24578.1"/>
    <property type="molecule type" value="Genomic_DNA"/>
</dbReference>
<dbReference type="Pfam" id="PF01661">
    <property type="entry name" value="Macro"/>
    <property type="match status" value="1"/>
</dbReference>
<dbReference type="PROSITE" id="PS51154">
    <property type="entry name" value="MACRO"/>
    <property type="match status" value="1"/>
</dbReference>
<dbReference type="Proteomes" id="UP000829560">
    <property type="component" value="Chromosome"/>
</dbReference>